<keyword evidence="1" id="KW-0489">Methyltransferase</keyword>
<feature type="compositionally biased region" description="Acidic residues" evidence="6">
    <location>
        <begin position="1094"/>
        <end position="1114"/>
    </location>
</feature>
<keyword evidence="3" id="KW-0949">S-adenosyl-L-methionine</keyword>
<gene>
    <name evidence="9" type="ORF">LLEC1_04873</name>
</gene>
<dbReference type="InterPro" id="IPR045318">
    <property type="entry name" value="EZH1/2-like"/>
</dbReference>
<dbReference type="InterPro" id="IPR046341">
    <property type="entry name" value="SET_dom_sf"/>
</dbReference>
<feature type="compositionally biased region" description="Basic residues" evidence="6">
    <location>
        <begin position="924"/>
        <end position="938"/>
    </location>
</feature>
<protein>
    <recommendedName>
        <fullName evidence="11">SET domain-containing protein</fullName>
    </recommendedName>
</protein>
<dbReference type="SUPFAM" id="SSF82199">
    <property type="entry name" value="SET domain"/>
    <property type="match status" value="1"/>
</dbReference>
<evidence type="ECO:0000256" key="3">
    <source>
        <dbReference type="ARBA" id="ARBA00022691"/>
    </source>
</evidence>
<dbReference type="Pfam" id="PF18601">
    <property type="entry name" value="EZH2_N"/>
    <property type="match status" value="1"/>
</dbReference>
<dbReference type="PROSITE" id="PS50280">
    <property type="entry name" value="SET"/>
    <property type="match status" value="1"/>
</dbReference>
<feature type="compositionally biased region" description="Acidic residues" evidence="6">
    <location>
        <begin position="1152"/>
        <end position="1161"/>
    </location>
</feature>
<dbReference type="OMA" id="NCDLQRG"/>
<dbReference type="InterPro" id="IPR026489">
    <property type="entry name" value="CXC_dom"/>
</dbReference>
<dbReference type="SMART" id="SM00317">
    <property type="entry name" value="SET"/>
    <property type="match status" value="1"/>
</dbReference>
<reference evidence="9 10" key="1">
    <citation type="submission" date="2016-03" db="EMBL/GenBank/DDBJ databases">
        <title>Fine-scale spatial genetic structure of a fungal parasite of coffee scale insects.</title>
        <authorList>
            <person name="Jackson D."/>
            <person name="Zemenick K.A."/>
            <person name="Malloure B."/>
            <person name="Quandt C.A."/>
            <person name="James T.Y."/>
        </authorList>
    </citation>
    <scope>NUCLEOTIDE SEQUENCE [LARGE SCALE GENOMIC DNA]</scope>
    <source>
        <strain evidence="9 10">UM487</strain>
    </source>
</reference>
<dbReference type="GO" id="GO:0046976">
    <property type="term" value="F:histone H3K27 methyltransferase activity"/>
    <property type="evidence" value="ECO:0007669"/>
    <property type="project" value="TreeGrafter"/>
</dbReference>
<keyword evidence="2" id="KW-0808">Transferase</keyword>
<dbReference type="Gene3D" id="2.170.270.10">
    <property type="entry name" value="SET domain"/>
    <property type="match status" value="1"/>
</dbReference>
<dbReference type="Pfam" id="PF18600">
    <property type="entry name" value="Ezh2_MCSS_fung"/>
    <property type="match status" value="1"/>
</dbReference>
<dbReference type="GO" id="GO:0031507">
    <property type="term" value="P:heterochromatin formation"/>
    <property type="evidence" value="ECO:0007669"/>
    <property type="project" value="TreeGrafter"/>
</dbReference>
<comment type="caution">
    <text evidence="9">The sequence shown here is derived from an EMBL/GenBank/DDBJ whole genome shotgun (WGS) entry which is preliminary data.</text>
</comment>
<dbReference type="Proteomes" id="UP000243081">
    <property type="component" value="Unassembled WGS sequence"/>
</dbReference>
<dbReference type="Pfam" id="PF00856">
    <property type="entry name" value="SET"/>
    <property type="match status" value="1"/>
</dbReference>
<feature type="compositionally biased region" description="Polar residues" evidence="6">
    <location>
        <begin position="1076"/>
        <end position="1085"/>
    </location>
</feature>
<dbReference type="EMBL" id="LUKN01002837">
    <property type="protein sequence ID" value="OAQ98494.1"/>
    <property type="molecule type" value="Genomic_DNA"/>
</dbReference>
<feature type="compositionally biased region" description="Basic residues" evidence="6">
    <location>
        <begin position="1026"/>
        <end position="1036"/>
    </location>
</feature>
<dbReference type="AlphaFoldDB" id="A0A179I889"/>
<evidence type="ECO:0000256" key="1">
    <source>
        <dbReference type="ARBA" id="ARBA00022603"/>
    </source>
</evidence>
<evidence type="ECO:0000256" key="5">
    <source>
        <dbReference type="ARBA" id="ARBA00023163"/>
    </source>
</evidence>
<feature type="compositionally biased region" description="Polar residues" evidence="6">
    <location>
        <begin position="72"/>
        <end position="93"/>
    </location>
</feature>
<feature type="domain" description="SET" evidence="7">
    <location>
        <begin position="746"/>
        <end position="875"/>
    </location>
</feature>
<evidence type="ECO:0000259" key="8">
    <source>
        <dbReference type="PROSITE" id="PS51633"/>
    </source>
</evidence>
<dbReference type="GO" id="GO:0005634">
    <property type="term" value="C:nucleus"/>
    <property type="evidence" value="ECO:0007669"/>
    <property type="project" value="TreeGrafter"/>
</dbReference>
<feature type="compositionally biased region" description="Basic and acidic residues" evidence="6">
    <location>
        <begin position="374"/>
        <end position="386"/>
    </location>
</feature>
<dbReference type="GO" id="GO:0032259">
    <property type="term" value="P:methylation"/>
    <property type="evidence" value="ECO:0007669"/>
    <property type="project" value="UniProtKB-KW"/>
</dbReference>
<feature type="region of interest" description="Disordered" evidence="6">
    <location>
        <begin position="1"/>
        <end position="26"/>
    </location>
</feature>
<feature type="region of interest" description="Disordered" evidence="6">
    <location>
        <begin position="371"/>
        <end position="395"/>
    </location>
</feature>
<dbReference type="InterPro" id="IPR040968">
    <property type="entry name" value="EZH2_MCSS_fung"/>
</dbReference>
<feature type="compositionally biased region" description="Basic and acidic residues" evidence="6">
    <location>
        <begin position="1062"/>
        <end position="1071"/>
    </location>
</feature>
<dbReference type="InterPro" id="IPR001214">
    <property type="entry name" value="SET_dom"/>
</dbReference>
<feature type="domain" description="CXC" evidence="8">
    <location>
        <begin position="615"/>
        <end position="731"/>
    </location>
</feature>
<sequence>MSRRDHDAVSRPSYPDGFRLRAPAQPPDYVAPLLNPSSAYAYPQAAIPAPSSILPANGPPSHLTSGACKTLTPRSGTPASSIFSVSETLQSVREISPPPLRRSQTRTESQIPTASKPRPSATAQSYESPMQKTQLAIPPARSSRASAPQRQWNGADLTKALLDLLKSVRQDHSQLVTQAIEATTPTEWRVHHGADLFEGMGNGAVPYRKGETMRIKFKVWQRLTTGKLHTDIKEQQHLKTRKDAREEHHDIISIKTTKERVPRYRFHHVDIKKNVLTPNTMLTFVPHLRDLDSSEEPKYNLWLKELEEIDTKSGFKPMNREEKVILTIQTERAATVSLYLDTWLEKLGIANCTKSALVAYMASQESDDCITPQKKTDIIRSSRETTDGDPTSQDSRNAAALFTGAFKRAFDNDDLPLASKIELRRVLLLEESADGVLDPKPVAKDAAPVPQPDMDETTEAHLASYSILGCLICYSHSCDHGEYDNKNLKRTFSLAAVMPLAELLKQRRQRLTTENTDAMKDLIPCRRTCYMSLPPVGQMREAKPWVEQEVVLLKSIFSMLGQSHLQQDPICFAAEILDRDCSAVFDKFESLAVKVPEAIPPEAVRVKALSWYDNHRKILIGDWQDHTITHEHQRREIIEPCSHEGACTPQVCSCAKMGVLCEKWCRCTADTCSYKFTGCPCHATGQSCQAKQKEKPCICVQLNRECDPALCGSCGVLERADPYNAESYIPHETGCQNCELQRGCSKKLLLGQSQLDGVGYGLFTAEDIAQDDFVIEYVGELITHDEGVRREARRGDVFDEDSNISYVFTLLEDEGIWVDAATYGNLSRYINHASEHDRTGSNITPRILYVNGEYRIKFTALRDIRAGEELFFNYGENFPNLTKKLLDTKTGERPVSPRKPGRPRQANTSKGVARKAPKPEQKKVERKKPGAKRRRRRTIVNDDDEEDMQALYVSPLNRPVKRKRGVARVDSDEDSYHTRGPATRRHWQESAGEDDDDLGNETTPNGGIGSRRSMRTRSSETPTKAGKAKMTGRRGGARPGSGRPRKHPRPVLQPAAAGATETARRLRESPNKSRWRQSPSESPRVTRQRRAEQDEFDEVGDSQEWSTADEEDEPRDYRQQSEDGLELEEEDEDGEGEGGEVVGEEQEKQEAQEEDEEDDQDVVIRKRMDRATRNRRPPAKFRGEDL</sequence>
<dbReference type="PANTHER" id="PTHR45747:SF4">
    <property type="entry name" value="HISTONE-LYSINE N-METHYLTRANSFERASE E(Z)"/>
    <property type="match status" value="1"/>
</dbReference>
<dbReference type="GO" id="GO:0003682">
    <property type="term" value="F:chromatin binding"/>
    <property type="evidence" value="ECO:0007669"/>
    <property type="project" value="TreeGrafter"/>
</dbReference>
<feature type="compositionally biased region" description="Basic and acidic residues" evidence="6">
    <location>
        <begin position="1162"/>
        <end position="1172"/>
    </location>
</feature>
<name>A0A179I889_CORDF</name>
<feature type="compositionally biased region" description="Acidic residues" evidence="6">
    <location>
        <begin position="1123"/>
        <end position="1144"/>
    </location>
</feature>
<proteinExistence type="predicted"/>
<accession>A0A179I889</accession>
<evidence type="ECO:0000256" key="6">
    <source>
        <dbReference type="SAM" id="MobiDB-lite"/>
    </source>
</evidence>
<evidence type="ECO:0000313" key="9">
    <source>
        <dbReference type="EMBL" id="OAQ98494.1"/>
    </source>
</evidence>
<evidence type="ECO:0000313" key="10">
    <source>
        <dbReference type="Proteomes" id="UP000243081"/>
    </source>
</evidence>
<feature type="region of interest" description="Disordered" evidence="6">
    <location>
        <begin position="885"/>
        <end position="1186"/>
    </location>
</feature>
<feature type="region of interest" description="Disordered" evidence="6">
    <location>
        <begin position="50"/>
        <end position="132"/>
    </location>
</feature>
<evidence type="ECO:0000256" key="4">
    <source>
        <dbReference type="ARBA" id="ARBA00023015"/>
    </source>
</evidence>
<evidence type="ECO:0008006" key="11">
    <source>
        <dbReference type="Google" id="ProtNLM"/>
    </source>
</evidence>
<dbReference type="InterPro" id="IPR040595">
    <property type="entry name" value="EZH2_N"/>
</dbReference>
<feature type="compositionally biased region" description="Polar residues" evidence="6">
    <location>
        <begin position="121"/>
        <end position="132"/>
    </location>
</feature>
<dbReference type="OrthoDB" id="6141102at2759"/>
<evidence type="ECO:0000256" key="2">
    <source>
        <dbReference type="ARBA" id="ARBA00022679"/>
    </source>
</evidence>
<keyword evidence="10" id="KW-1185">Reference proteome</keyword>
<keyword evidence="5" id="KW-0804">Transcription</keyword>
<dbReference type="InterPro" id="IPR048360">
    <property type="entry name" value="Ezh2_CXC_fung"/>
</dbReference>
<organism evidence="9 10">
    <name type="scientific">Cordyceps confragosa</name>
    <name type="common">Lecanicillium lecanii</name>
    <dbReference type="NCBI Taxonomy" id="2714763"/>
    <lineage>
        <taxon>Eukaryota</taxon>
        <taxon>Fungi</taxon>
        <taxon>Dikarya</taxon>
        <taxon>Ascomycota</taxon>
        <taxon>Pezizomycotina</taxon>
        <taxon>Sordariomycetes</taxon>
        <taxon>Hypocreomycetidae</taxon>
        <taxon>Hypocreales</taxon>
        <taxon>Cordycipitaceae</taxon>
        <taxon>Akanthomyces</taxon>
    </lineage>
</organism>
<evidence type="ECO:0000259" key="7">
    <source>
        <dbReference type="PROSITE" id="PS50280"/>
    </source>
</evidence>
<dbReference type="PROSITE" id="PS51633">
    <property type="entry name" value="CXC"/>
    <property type="match status" value="1"/>
</dbReference>
<keyword evidence="4" id="KW-0805">Transcription regulation</keyword>
<dbReference type="Pfam" id="PF21509">
    <property type="entry name" value="Ezh2-like__CXC_fung"/>
    <property type="match status" value="1"/>
</dbReference>
<dbReference type="PANTHER" id="PTHR45747">
    <property type="entry name" value="HISTONE-LYSINE N-METHYLTRANSFERASE E(Z)"/>
    <property type="match status" value="1"/>
</dbReference>
<feature type="compositionally biased region" description="Basic and acidic residues" evidence="6">
    <location>
        <begin position="967"/>
        <end position="977"/>
    </location>
</feature>